<keyword evidence="2" id="KW-0732">Signal</keyword>
<proteinExistence type="predicted"/>
<evidence type="ECO:0000313" key="3">
    <source>
        <dbReference type="EMBL" id="RFB06226.1"/>
    </source>
</evidence>
<evidence type="ECO:0000256" key="1">
    <source>
        <dbReference type="SAM" id="MobiDB-lite"/>
    </source>
</evidence>
<dbReference type="AlphaFoldDB" id="A0A371RLH6"/>
<dbReference type="InParanoid" id="A0A371RLH6"/>
<evidence type="ECO:0000256" key="2">
    <source>
        <dbReference type="SAM" id="SignalP"/>
    </source>
</evidence>
<protein>
    <submittedName>
        <fullName evidence="3">DUF2946 domain-containing protein</fullName>
    </submittedName>
</protein>
<dbReference type="EMBL" id="QUQO01000001">
    <property type="protein sequence ID" value="RFB06226.1"/>
    <property type="molecule type" value="Genomic_DNA"/>
</dbReference>
<evidence type="ECO:0000313" key="4">
    <source>
        <dbReference type="Proteomes" id="UP000264589"/>
    </source>
</evidence>
<dbReference type="Proteomes" id="UP000264589">
    <property type="component" value="Unassembled WGS sequence"/>
</dbReference>
<dbReference type="Pfam" id="PF11162">
    <property type="entry name" value="DUF2946"/>
    <property type="match status" value="1"/>
</dbReference>
<name>A0A371RLH6_9PROT</name>
<dbReference type="InterPro" id="IPR021333">
    <property type="entry name" value="DUF2946"/>
</dbReference>
<feature type="region of interest" description="Disordered" evidence="1">
    <location>
        <begin position="34"/>
        <end position="66"/>
    </location>
</feature>
<reference evidence="3 4" key="1">
    <citation type="submission" date="2018-08" db="EMBL/GenBank/DDBJ databases">
        <title>Parvularcula sp. SM1705, isolated from surface water of the South Sea China.</title>
        <authorList>
            <person name="Sun L."/>
        </authorList>
    </citation>
    <scope>NUCLEOTIDE SEQUENCE [LARGE SCALE GENOMIC DNA]</scope>
    <source>
        <strain evidence="3 4">SM1705</strain>
    </source>
</reference>
<organism evidence="3 4">
    <name type="scientific">Parvularcula marina</name>
    <dbReference type="NCBI Taxonomy" id="2292771"/>
    <lineage>
        <taxon>Bacteria</taxon>
        <taxon>Pseudomonadati</taxon>
        <taxon>Pseudomonadota</taxon>
        <taxon>Alphaproteobacteria</taxon>
        <taxon>Parvularculales</taxon>
        <taxon>Parvularculaceae</taxon>
        <taxon>Parvularcula</taxon>
    </lineage>
</organism>
<feature type="chain" id="PRO_5016852662" evidence="2">
    <location>
        <begin position="30"/>
        <end position="115"/>
    </location>
</feature>
<feature type="signal peptide" evidence="2">
    <location>
        <begin position="1"/>
        <end position="29"/>
    </location>
</feature>
<accession>A0A371RLH6</accession>
<sequence length="115" mass="12367">MSRSTVHLVRFLGMIVIAVSIMCAPAAEALHSDQKQDAPCESVADHQSVSEDSDPDNSHKKTHHAHHCGGCHLHIYHSLFGDVTPSADVFASLLPLTDIGPGLLQPDGPFRPPRS</sequence>
<dbReference type="RefSeq" id="WP_116392860.1">
    <property type="nucleotide sequence ID" value="NZ_QUQO01000001.1"/>
</dbReference>
<gene>
    <name evidence="3" type="ORF">DX908_13695</name>
</gene>
<keyword evidence="4" id="KW-1185">Reference proteome</keyword>
<comment type="caution">
    <text evidence="3">The sequence shown here is derived from an EMBL/GenBank/DDBJ whole genome shotgun (WGS) entry which is preliminary data.</text>
</comment>